<evidence type="ECO:0000256" key="2">
    <source>
        <dbReference type="SAM" id="SignalP"/>
    </source>
</evidence>
<dbReference type="PANTHER" id="PTHR47966:SF65">
    <property type="entry name" value="ASPARTIC-TYPE ENDOPEPTIDASE"/>
    <property type="match status" value="1"/>
</dbReference>
<dbReference type="InterPro" id="IPR021109">
    <property type="entry name" value="Peptidase_aspartic_dom_sf"/>
</dbReference>
<dbReference type="EMBL" id="JAGMUX010000002">
    <property type="protein sequence ID" value="KAH7267835.1"/>
    <property type="molecule type" value="Genomic_DNA"/>
</dbReference>
<name>A0A9P9R7C8_FUSRE</name>
<dbReference type="Pfam" id="PF00026">
    <property type="entry name" value="Asp"/>
    <property type="match status" value="1"/>
</dbReference>
<accession>A0A9P9R7C8</accession>
<dbReference type="OrthoDB" id="771136at2759"/>
<comment type="caution">
    <text evidence="4">The sequence shown here is derived from an EMBL/GenBank/DDBJ whole genome shotgun (WGS) entry which is preliminary data.</text>
</comment>
<feature type="signal peptide" evidence="2">
    <location>
        <begin position="1"/>
        <end position="23"/>
    </location>
</feature>
<dbReference type="InterPro" id="IPR033121">
    <property type="entry name" value="PEPTIDASE_A1"/>
</dbReference>
<protein>
    <submittedName>
        <fullName evidence="4">Aspartic peptidase domain-containing protein</fullName>
    </submittedName>
</protein>
<dbReference type="AlphaFoldDB" id="A0A9P9R7C8"/>
<evidence type="ECO:0000313" key="5">
    <source>
        <dbReference type="Proteomes" id="UP000720189"/>
    </source>
</evidence>
<dbReference type="GO" id="GO:0004190">
    <property type="term" value="F:aspartic-type endopeptidase activity"/>
    <property type="evidence" value="ECO:0007669"/>
    <property type="project" value="InterPro"/>
</dbReference>
<comment type="similarity">
    <text evidence="1">Belongs to the peptidase A1 family.</text>
</comment>
<sequence length="397" mass="43323">MVHQYWLTALPILVLDAAQGAVATPGGHARKSNPSPPGLHILPLIKDNSDDYNSYLAELNLDIAKSTTWFISDKTFVECDGCKDGYYQLNKSKTSSPVLGHTAISYGDPTTYPPSNLTFDLDFHRDTFRIAGVSIPKQIFGLFNPSKDAFSGIGGLGLGPNLEHGYKPGKIYSSFLDNLVAKRDIASRTYSVDLHNHGSKPGKSFCPSVILGGIDTGKFKGKLVKRPLVKDELGTFGQTVPKGKNHASEVHSYQVHKNDSVFLLDSSNQYLRFRHSFVDPLYNTLGAVNDGNDAYFVPCEKRNMPGSWDFQFGDVTIKIPYNKIITTQSADKGKTCWVGVLTTWKGQLVLGQPFLEAAYLAFDLDNKQVALAPPANCGQKLVAFGSGPNAIPELKGC</sequence>
<dbReference type="InterPro" id="IPR001461">
    <property type="entry name" value="Aspartic_peptidase_A1"/>
</dbReference>
<reference evidence="4" key="1">
    <citation type="journal article" date="2021" name="Nat. Commun.">
        <title>Genetic determinants of endophytism in the Arabidopsis root mycobiome.</title>
        <authorList>
            <person name="Mesny F."/>
            <person name="Miyauchi S."/>
            <person name="Thiergart T."/>
            <person name="Pickel B."/>
            <person name="Atanasova L."/>
            <person name="Karlsson M."/>
            <person name="Huettel B."/>
            <person name="Barry K.W."/>
            <person name="Haridas S."/>
            <person name="Chen C."/>
            <person name="Bauer D."/>
            <person name="Andreopoulos W."/>
            <person name="Pangilinan J."/>
            <person name="LaButti K."/>
            <person name="Riley R."/>
            <person name="Lipzen A."/>
            <person name="Clum A."/>
            <person name="Drula E."/>
            <person name="Henrissat B."/>
            <person name="Kohler A."/>
            <person name="Grigoriev I.V."/>
            <person name="Martin F.M."/>
            <person name="Hacquard S."/>
        </authorList>
    </citation>
    <scope>NUCLEOTIDE SEQUENCE</scope>
    <source>
        <strain evidence="4">MPI-CAGE-AT-0023</strain>
    </source>
</reference>
<gene>
    <name evidence="4" type="ORF">BKA55DRAFT_590151</name>
</gene>
<dbReference type="GeneID" id="70224999"/>
<dbReference type="RefSeq" id="XP_046055654.1">
    <property type="nucleotide sequence ID" value="XM_046195045.1"/>
</dbReference>
<dbReference type="PROSITE" id="PS51767">
    <property type="entry name" value="PEPTIDASE_A1"/>
    <property type="match status" value="1"/>
</dbReference>
<keyword evidence="2" id="KW-0732">Signal</keyword>
<feature type="chain" id="PRO_5040271002" evidence="2">
    <location>
        <begin position="24"/>
        <end position="397"/>
    </location>
</feature>
<feature type="domain" description="Peptidase A1" evidence="3">
    <location>
        <begin position="44"/>
        <end position="372"/>
    </location>
</feature>
<evidence type="ECO:0000259" key="3">
    <source>
        <dbReference type="PROSITE" id="PS51767"/>
    </source>
</evidence>
<dbReference type="SUPFAM" id="SSF50630">
    <property type="entry name" value="Acid proteases"/>
    <property type="match status" value="1"/>
</dbReference>
<dbReference type="PANTHER" id="PTHR47966">
    <property type="entry name" value="BETA-SITE APP-CLEAVING ENZYME, ISOFORM A-RELATED"/>
    <property type="match status" value="1"/>
</dbReference>
<proteinExistence type="inferred from homology"/>
<dbReference type="GO" id="GO:0006508">
    <property type="term" value="P:proteolysis"/>
    <property type="evidence" value="ECO:0007669"/>
    <property type="project" value="InterPro"/>
</dbReference>
<dbReference type="Gene3D" id="2.40.70.10">
    <property type="entry name" value="Acid Proteases"/>
    <property type="match status" value="2"/>
</dbReference>
<organism evidence="4 5">
    <name type="scientific">Fusarium redolens</name>
    <dbReference type="NCBI Taxonomy" id="48865"/>
    <lineage>
        <taxon>Eukaryota</taxon>
        <taxon>Fungi</taxon>
        <taxon>Dikarya</taxon>
        <taxon>Ascomycota</taxon>
        <taxon>Pezizomycotina</taxon>
        <taxon>Sordariomycetes</taxon>
        <taxon>Hypocreomycetidae</taxon>
        <taxon>Hypocreales</taxon>
        <taxon>Nectriaceae</taxon>
        <taxon>Fusarium</taxon>
        <taxon>Fusarium redolens species complex</taxon>
    </lineage>
</organism>
<dbReference type="Proteomes" id="UP000720189">
    <property type="component" value="Unassembled WGS sequence"/>
</dbReference>
<keyword evidence="5" id="KW-1185">Reference proteome</keyword>
<evidence type="ECO:0000256" key="1">
    <source>
        <dbReference type="ARBA" id="ARBA00007447"/>
    </source>
</evidence>
<evidence type="ECO:0000313" key="4">
    <source>
        <dbReference type="EMBL" id="KAH7267835.1"/>
    </source>
</evidence>